<accession>A0A6J6II72</accession>
<proteinExistence type="predicted"/>
<name>A0A6J6II72_9ZZZZ</name>
<organism evidence="2">
    <name type="scientific">freshwater metagenome</name>
    <dbReference type="NCBI Taxonomy" id="449393"/>
    <lineage>
        <taxon>unclassified sequences</taxon>
        <taxon>metagenomes</taxon>
        <taxon>ecological metagenomes</taxon>
    </lineage>
</organism>
<gene>
    <name evidence="2" type="ORF">UFOPK2001_00087</name>
</gene>
<reference evidence="2" key="1">
    <citation type="submission" date="2020-05" db="EMBL/GenBank/DDBJ databases">
        <authorList>
            <person name="Chiriac C."/>
            <person name="Salcher M."/>
            <person name="Ghai R."/>
            <person name="Kavagutti S V."/>
        </authorList>
    </citation>
    <scope>NUCLEOTIDE SEQUENCE</scope>
</reference>
<evidence type="ECO:0000313" key="2">
    <source>
        <dbReference type="EMBL" id="CAB4624196.1"/>
    </source>
</evidence>
<sequence length="59" mass="6476">MISSILASAEEAHVQLPFPSVFFGVIGISVFILLGLITFSYRDVANRHDHKSGNNNAHH</sequence>
<dbReference type="AlphaFoldDB" id="A0A6J6II72"/>
<dbReference type="EMBL" id="CAEZVN010000003">
    <property type="protein sequence ID" value="CAB4624196.1"/>
    <property type="molecule type" value="Genomic_DNA"/>
</dbReference>
<keyword evidence="1" id="KW-0472">Membrane</keyword>
<feature type="transmembrane region" description="Helical" evidence="1">
    <location>
        <begin position="20"/>
        <end position="41"/>
    </location>
</feature>
<evidence type="ECO:0000256" key="1">
    <source>
        <dbReference type="SAM" id="Phobius"/>
    </source>
</evidence>
<keyword evidence="1" id="KW-0812">Transmembrane</keyword>
<protein>
    <submittedName>
        <fullName evidence="2">Unannotated protein</fullName>
    </submittedName>
</protein>
<keyword evidence="1" id="KW-1133">Transmembrane helix</keyword>